<dbReference type="EMBL" id="JBHSBB010000010">
    <property type="protein sequence ID" value="MFC4033134.1"/>
    <property type="molecule type" value="Genomic_DNA"/>
</dbReference>
<reference evidence="3" key="1">
    <citation type="journal article" date="2019" name="Int. J. Syst. Evol. Microbiol.">
        <title>The Global Catalogue of Microorganisms (GCM) 10K type strain sequencing project: providing services to taxonomists for standard genome sequencing and annotation.</title>
        <authorList>
            <consortium name="The Broad Institute Genomics Platform"/>
            <consortium name="The Broad Institute Genome Sequencing Center for Infectious Disease"/>
            <person name="Wu L."/>
            <person name="Ma J."/>
        </authorList>
    </citation>
    <scope>NUCLEOTIDE SEQUENCE [LARGE SCALE GENOMIC DNA]</scope>
    <source>
        <strain evidence="3">CGMCC 4.7237</strain>
    </source>
</reference>
<evidence type="ECO:0000313" key="2">
    <source>
        <dbReference type="EMBL" id="MFC4033134.1"/>
    </source>
</evidence>
<accession>A0ABV8HS54</accession>
<sequence>MSGIPSWATVSGLTAGALAIVSVLAIQASGSPVASHAPAAPKPHPTVVKPTTPAPPPPVPPNSDTGKRIVYSLSQQRVWVVPPDGRPVSTFTVTPGTVPAQPGTYFVQGRKPALTGSDGVKVEHVVYVEFTAETWVAFSAPVDDKVTKPAPSIRTGAIRASRANIAKIWNNTVNGSTVVVLK</sequence>
<evidence type="ECO:0000256" key="1">
    <source>
        <dbReference type="SAM" id="MobiDB-lite"/>
    </source>
</evidence>
<feature type="compositionally biased region" description="Pro residues" evidence="1">
    <location>
        <begin position="52"/>
        <end position="61"/>
    </location>
</feature>
<feature type="compositionally biased region" description="Low complexity" evidence="1">
    <location>
        <begin position="33"/>
        <end position="51"/>
    </location>
</feature>
<dbReference type="Proteomes" id="UP001595765">
    <property type="component" value="Unassembled WGS sequence"/>
</dbReference>
<keyword evidence="3" id="KW-1185">Reference proteome</keyword>
<feature type="region of interest" description="Disordered" evidence="1">
    <location>
        <begin position="33"/>
        <end position="67"/>
    </location>
</feature>
<evidence type="ECO:0000313" key="3">
    <source>
        <dbReference type="Proteomes" id="UP001595765"/>
    </source>
</evidence>
<organism evidence="2 3">
    <name type="scientific">Streptomyces polygonati</name>
    <dbReference type="NCBI Taxonomy" id="1617087"/>
    <lineage>
        <taxon>Bacteria</taxon>
        <taxon>Bacillati</taxon>
        <taxon>Actinomycetota</taxon>
        <taxon>Actinomycetes</taxon>
        <taxon>Kitasatosporales</taxon>
        <taxon>Streptomycetaceae</taxon>
        <taxon>Streptomyces</taxon>
    </lineage>
</organism>
<dbReference type="RefSeq" id="WP_386430181.1">
    <property type="nucleotide sequence ID" value="NZ_JBHSBB010000010.1"/>
</dbReference>
<name>A0ABV8HS54_9ACTN</name>
<proteinExistence type="predicted"/>
<comment type="caution">
    <text evidence="2">The sequence shown here is derived from an EMBL/GenBank/DDBJ whole genome shotgun (WGS) entry which is preliminary data.</text>
</comment>
<evidence type="ECO:0008006" key="4">
    <source>
        <dbReference type="Google" id="ProtNLM"/>
    </source>
</evidence>
<dbReference type="InterPro" id="IPR038063">
    <property type="entry name" value="Transpep_catalytic_dom"/>
</dbReference>
<gene>
    <name evidence="2" type="ORF">ACFO3J_16800</name>
</gene>
<protein>
    <recommendedName>
        <fullName evidence="4">L,D-transpeptidase</fullName>
    </recommendedName>
</protein>
<dbReference type="Gene3D" id="2.40.440.10">
    <property type="entry name" value="L,D-transpeptidase catalytic domain-like"/>
    <property type="match status" value="1"/>
</dbReference>